<comment type="caution">
    <text evidence="20">The sequence shown here is derived from an EMBL/GenBank/DDBJ whole genome shotgun (WGS) entry which is preliminary data.</text>
</comment>
<keyword evidence="21" id="KW-1185">Reference proteome</keyword>
<evidence type="ECO:0000256" key="1">
    <source>
        <dbReference type="ARBA" id="ARBA00004429"/>
    </source>
</evidence>
<dbReference type="GO" id="GO:0005886">
    <property type="term" value="C:plasma membrane"/>
    <property type="evidence" value="ECO:0007669"/>
    <property type="project" value="UniProtKB-SubCell"/>
</dbReference>
<dbReference type="NCBIfam" id="TIGR01007">
    <property type="entry name" value="eps_fam"/>
    <property type="match status" value="1"/>
</dbReference>
<evidence type="ECO:0000256" key="13">
    <source>
        <dbReference type="ARBA" id="ARBA00023136"/>
    </source>
</evidence>
<feature type="coiled-coil region" evidence="16">
    <location>
        <begin position="283"/>
        <end position="349"/>
    </location>
</feature>
<dbReference type="InterPro" id="IPR050445">
    <property type="entry name" value="Bact_polysacc_biosynth/exp"/>
</dbReference>
<comment type="subcellular location">
    <subcellularLocation>
        <location evidence="1">Cell inner membrane</location>
        <topology evidence="1">Multi-pass membrane protein</topology>
    </subcellularLocation>
</comment>
<gene>
    <name evidence="20" type="ORF">N825_21860</name>
</gene>
<evidence type="ECO:0000256" key="8">
    <source>
        <dbReference type="ARBA" id="ARBA00022692"/>
    </source>
</evidence>
<dbReference type="GO" id="GO:0005524">
    <property type="term" value="F:ATP binding"/>
    <property type="evidence" value="ECO:0007669"/>
    <property type="project" value="UniProtKB-KW"/>
</dbReference>
<dbReference type="GO" id="GO:0004715">
    <property type="term" value="F:non-membrane spanning protein tyrosine kinase activity"/>
    <property type="evidence" value="ECO:0007669"/>
    <property type="project" value="UniProtKB-EC"/>
</dbReference>
<dbReference type="InterPro" id="IPR003856">
    <property type="entry name" value="LPS_length_determ_N"/>
</dbReference>
<dbReference type="SUPFAM" id="SSF52540">
    <property type="entry name" value="P-loop containing nucleoside triphosphate hydrolases"/>
    <property type="match status" value="1"/>
</dbReference>
<evidence type="ECO:0000256" key="14">
    <source>
        <dbReference type="ARBA" id="ARBA00023137"/>
    </source>
</evidence>
<keyword evidence="11" id="KW-0067">ATP-binding</keyword>
<dbReference type="InterPro" id="IPR025669">
    <property type="entry name" value="AAA_dom"/>
</dbReference>
<evidence type="ECO:0000313" key="21">
    <source>
        <dbReference type="Proteomes" id="UP000019486"/>
    </source>
</evidence>
<dbReference type="Gene3D" id="3.40.50.300">
    <property type="entry name" value="P-loop containing nucleotide triphosphate hydrolases"/>
    <property type="match status" value="1"/>
</dbReference>
<keyword evidence="9" id="KW-0547">Nucleotide-binding</keyword>
<feature type="coiled-coil region" evidence="16">
    <location>
        <begin position="429"/>
        <end position="473"/>
    </location>
</feature>
<dbReference type="InterPro" id="IPR027417">
    <property type="entry name" value="P-loop_NTPase"/>
</dbReference>
<evidence type="ECO:0000259" key="19">
    <source>
        <dbReference type="Pfam" id="PF13614"/>
    </source>
</evidence>
<evidence type="ECO:0000256" key="7">
    <source>
        <dbReference type="ARBA" id="ARBA00022679"/>
    </source>
</evidence>
<dbReference type="InterPro" id="IPR005702">
    <property type="entry name" value="Wzc-like_C"/>
</dbReference>
<evidence type="ECO:0000256" key="17">
    <source>
        <dbReference type="SAM" id="Phobius"/>
    </source>
</evidence>
<dbReference type="Pfam" id="PF02706">
    <property type="entry name" value="Wzz"/>
    <property type="match status" value="1"/>
</dbReference>
<sequence>MTFNRSTKAHQPSGARASQIHPRALSIQLIMSAIRGGWPAILIVSAVAGLTCLAYTLSLPKKYTSEATVLIDPPTTRVADLTTQVSESRIDPAMVQSEVQVLQSPRISDLVVKSLNDDERKLLETIIDTKPFYQPYAESFKGVFTATWTFIEDEMSGIIGPETTIDPIEGPGGPTNPAAGTAVNRPSSRPQAVMGDLGAALTANATLPDGDDDAEEGLRDLILSRLKILNDGRSHVITIRSEWESPHLAAHISNLVAKVYIDEQINAKIAANTHANTWLNTTVESMRNLVEQSDQAVQRYRQAHELVQTRGNTVTGQQLSELNTQLVLATAERAQKEAALRQAKTLQDNRSGAGASPEVLGSPLVQRLREQEIALSRQEAEAAAVYGNSHPAMINLRAQRTEIGSKIATEIDKIVSGLAAQLRISTAREEKLREQLGTLQENAESLDRASVPLAQLEREADANKTLYQDLLARLKRTEVSGEVEYPDARLVSGAVVPRLHSSPKVGITVAAFTFLVMISAFVVIMLREQMRHGFQNAKELETATGLPMLGILPRLSRRDVNKTAQLTRTGGGGYTNRMFYDQLCTIRTSVMHSSGGGLPKTLLFTSALPGEGKTTTAYHVAVSLAQMGMKVLLVDCDMRRPSMSRLLGRTTGKSLLDVVSGTCKLDDVIAQSRTPGLDFIEGSFAPDPEKMISSREFRKCVKELASQYDTVILDAPPIFVGTDARMLVRLVDVAVLVARWRKTPAQSVTTAQQELNHAGITILGTVMTQVGLRHFQNWSQPHERSRYEYV</sequence>
<dbReference type="STRING" id="1385369.N825_21860"/>
<keyword evidence="12 17" id="KW-1133">Transmembrane helix</keyword>
<keyword evidence="13 17" id="KW-0472">Membrane</keyword>
<evidence type="ECO:0000256" key="11">
    <source>
        <dbReference type="ARBA" id="ARBA00022840"/>
    </source>
</evidence>
<evidence type="ECO:0000256" key="9">
    <source>
        <dbReference type="ARBA" id="ARBA00022741"/>
    </source>
</evidence>
<dbReference type="EMBL" id="AVFL01000031">
    <property type="protein sequence ID" value="EWY37095.1"/>
    <property type="molecule type" value="Genomic_DNA"/>
</dbReference>
<comment type="catalytic activity">
    <reaction evidence="15">
        <text>L-tyrosyl-[protein] + ATP = O-phospho-L-tyrosyl-[protein] + ADP + H(+)</text>
        <dbReference type="Rhea" id="RHEA:10596"/>
        <dbReference type="Rhea" id="RHEA-COMP:10136"/>
        <dbReference type="Rhea" id="RHEA-COMP:20101"/>
        <dbReference type="ChEBI" id="CHEBI:15378"/>
        <dbReference type="ChEBI" id="CHEBI:30616"/>
        <dbReference type="ChEBI" id="CHEBI:46858"/>
        <dbReference type="ChEBI" id="CHEBI:61978"/>
        <dbReference type="ChEBI" id="CHEBI:456216"/>
        <dbReference type="EC" id="2.7.10.2"/>
    </reaction>
</comment>
<keyword evidence="10" id="KW-0418">Kinase</keyword>
<keyword evidence="5" id="KW-1003">Cell membrane</keyword>
<evidence type="ECO:0000256" key="4">
    <source>
        <dbReference type="ARBA" id="ARBA00011903"/>
    </source>
</evidence>
<evidence type="ECO:0000256" key="3">
    <source>
        <dbReference type="ARBA" id="ARBA00008883"/>
    </source>
</evidence>
<evidence type="ECO:0000256" key="5">
    <source>
        <dbReference type="ARBA" id="ARBA00022475"/>
    </source>
</evidence>
<dbReference type="Proteomes" id="UP000019486">
    <property type="component" value="Unassembled WGS sequence"/>
</dbReference>
<evidence type="ECO:0000256" key="10">
    <source>
        <dbReference type="ARBA" id="ARBA00022777"/>
    </source>
</evidence>
<evidence type="ECO:0000259" key="18">
    <source>
        <dbReference type="Pfam" id="PF02706"/>
    </source>
</evidence>
<feature type="domain" description="AAA" evidence="19">
    <location>
        <begin position="610"/>
        <end position="718"/>
    </location>
</feature>
<keyword evidence="8 17" id="KW-0812">Transmembrane</keyword>
<comment type="similarity">
    <text evidence="3">Belongs to the etk/wzc family.</text>
</comment>
<keyword evidence="6" id="KW-0997">Cell inner membrane</keyword>
<evidence type="ECO:0000313" key="20">
    <source>
        <dbReference type="EMBL" id="EWY37095.1"/>
    </source>
</evidence>
<evidence type="ECO:0000256" key="12">
    <source>
        <dbReference type="ARBA" id="ARBA00022989"/>
    </source>
</evidence>
<feature type="transmembrane region" description="Helical" evidence="17">
    <location>
        <begin position="37"/>
        <end position="57"/>
    </location>
</feature>
<name>W9GT66_9PROT</name>
<evidence type="ECO:0000256" key="2">
    <source>
        <dbReference type="ARBA" id="ARBA00007316"/>
    </source>
</evidence>
<dbReference type="PANTHER" id="PTHR32309:SF13">
    <property type="entry name" value="FERRIC ENTEROBACTIN TRANSPORT PROTEIN FEPE"/>
    <property type="match status" value="1"/>
</dbReference>
<protein>
    <recommendedName>
        <fullName evidence="4">non-specific protein-tyrosine kinase</fullName>
        <ecNumber evidence="4">2.7.10.2</ecNumber>
    </recommendedName>
</protein>
<keyword evidence="14" id="KW-0829">Tyrosine-protein kinase</keyword>
<evidence type="ECO:0000256" key="16">
    <source>
        <dbReference type="SAM" id="Coils"/>
    </source>
</evidence>
<dbReference type="EC" id="2.7.10.2" evidence="4"/>
<feature type="transmembrane region" description="Helical" evidence="17">
    <location>
        <begin position="505"/>
        <end position="526"/>
    </location>
</feature>
<evidence type="ECO:0000256" key="15">
    <source>
        <dbReference type="ARBA" id="ARBA00051245"/>
    </source>
</evidence>
<keyword evidence="7" id="KW-0808">Transferase</keyword>
<dbReference type="PANTHER" id="PTHR32309">
    <property type="entry name" value="TYROSINE-PROTEIN KINASE"/>
    <property type="match status" value="1"/>
</dbReference>
<keyword evidence="16" id="KW-0175">Coiled coil</keyword>
<evidence type="ECO:0000256" key="6">
    <source>
        <dbReference type="ARBA" id="ARBA00022519"/>
    </source>
</evidence>
<organism evidence="20 21">
    <name type="scientific">Skermanella stibiiresistens SB22</name>
    <dbReference type="NCBI Taxonomy" id="1385369"/>
    <lineage>
        <taxon>Bacteria</taxon>
        <taxon>Pseudomonadati</taxon>
        <taxon>Pseudomonadota</taxon>
        <taxon>Alphaproteobacteria</taxon>
        <taxon>Rhodospirillales</taxon>
        <taxon>Azospirillaceae</taxon>
        <taxon>Skermanella</taxon>
    </lineage>
</organism>
<dbReference type="Pfam" id="PF13614">
    <property type="entry name" value="AAA_31"/>
    <property type="match status" value="1"/>
</dbReference>
<dbReference type="AlphaFoldDB" id="W9GT66"/>
<dbReference type="CDD" id="cd05387">
    <property type="entry name" value="BY-kinase"/>
    <property type="match status" value="1"/>
</dbReference>
<reference evidence="20 21" key="1">
    <citation type="submission" date="2013-08" db="EMBL/GenBank/DDBJ databases">
        <title>The genome sequence of Skermanella stibiiresistens.</title>
        <authorList>
            <person name="Zhu W."/>
            <person name="Wang G."/>
        </authorList>
    </citation>
    <scope>NUCLEOTIDE SEQUENCE [LARGE SCALE GENOMIC DNA]</scope>
    <source>
        <strain evidence="20 21">SB22</strain>
    </source>
</reference>
<feature type="domain" description="Polysaccharide chain length determinant N-terminal" evidence="18">
    <location>
        <begin position="28"/>
        <end position="114"/>
    </location>
</feature>
<comment type="similarity">
    <text evidence="2">Belongs to the CpsD/CapB family.</text>
</comment>
<proteinExistence type="inferred from homology"/>
<accession>W9GT66</accession>